<name>A0A2S6HJE7_9FIRM</name>
<keyword evidence="1" id="KW-0812">Transmembrane</keyword>
<evidence type="ECO:0000313" key="3">
    <source>
        <dbReference type="Proteomes" id="UP000237749"/>
    </source>
</evidence>
<dbReference type="RefSeq" id="WP_170072565.1">
    <property type="nucleotide sequence ID" value="NZ_PTJA01000016.1"/>
</dbReference>
<keyword evidence="1" id="KW-0472">Membrane</keyword>
<dbReference type="Proteomes" id="UP000237749">
    <property type="component" value="Unassembled WGS sequence"/>
</dbReference>
<dbReference type="AlphaFoldDB" id="A0A2S6HJE7"/>
<protein>
    <submittedName>
        <fullName evidence="2">Uncharacterized protein</fullName>
    </submittedName>
</protein>
<proteinExistence type="predicted"/>
<keyword evidence="3" id="KW-1185">Reference proteome</keyword>
<evidence type="ECO:0000313" key="2">
    <source>
        <dbReference type="EMBL" id="PPK77513.1"/>
    </source>
</evidence>
<gene>
    <name evidence="2" type="ORF">BXY41_11652</name>
</gene>
<feature type="transmembrane region" description="Helical" evidence="1">
    <location>
        <begin position="34"/>
        <end position="53"/>
    </location>
</feature>
<accession>A0A2S6HJE7</accession>
<organism evidence="2 3">
    <name type="scientific">Lacrimispora xylanisolvens</name>
    <dbReference type="NCBI Taxonomy" id="384636"/>
    <lineage>
        <taxon>Bacteria</taxon>
        <taxon>Bacillati</taxon>
        <taxon>Bacillota</taxon>
        <taxon>Clostridia</taxon>
        <taxon>Lachnospirales</taxon>
        <taxon>Lachnospiraceae</taxon>
        <taxon>Lacrimispora</taxon>
    </lineage>
</organism>
<keyword evidence="1" id="KW-1133">Transmembrane helix</keyword>
<dbReference type="EMBL" id="PTJA01000016">
    <property type="protein sequence ID" value="PPK77513.1"/>
    <property type="molecule type" value="Genomic_DNA"/>
</dbReference>
<reference evidence="2 3" key="1">
    <citation type="submission" date="2018-02" db="EMBL/GenBank/DDBJ databases">
        <title>Genomic Encyclopedia of Archaeal and Bacterial Type Strains, Phase II (KMG-II): from individual species to whole genera.</title>
        <authorList>
            <person name="Goeker M."/>
        </authorList>
    </citation>
    <scope>NUCLEOTIDE SEQUENCE [LARGE SCALE GENOMIC DNA]</scope>
    <source>
        <strain evidence="2 3">DSM 3808</strain>
    </source>
</reference>
<sequence>MEALKWIVTAWNVFMVIFILWFSRGLIWKRNKAATVGFGVMAIMYILALAPIWR</sequence>
<evidence type="ECO:0000256" key="1">
    <source>
        <dbReference type="SAM" id="Phobius"/>
    </source>
</evidence>
<comment type="caution">
    <text evidence="2">The sequence shown here is derived from an EMBL/GenBank/DDBJ whole genome shotgun (WGS) entry which is preliminary data.</text>
</comment>
<feature type="transmembrane region" description="Helical" evidence="1">
    <location>
        <begin position="6"/>
        <end position="22"/>
    </location>
</feature>